<feature type="signal peptide" evidence="2">
    <location>
        <begin position="1"/>
        <end position="23"/>
    </location>
</feature>
<sequence length="256" mass="27814">MKFSSIHSLSLLLAGSLPLLGWAAEPVDEAPSWTLKQVTRIIPNEREVWLGFLISSEGYDPRWCYLLAHVDSPASEASFANSPCVGGGFSVSWGYKKEEDAGIMSLSNDKKTRIAWFGWNDINKSTVLADNGPNNTEVMKMLADNTQTPTQTDGVQVPAEADDHQTAPQDDNTQTPAQDDNTQTPAQDDNAQTPADADNTKMPTDDDDNVIVQGVADDMQPTDEEAANTEAGQERPVDTMETQEVADNKKPVAFVA</sequence>
<feature type="chain" id="PRO_5017059825" evidence="2">
    <location>
        <begin position="24"/>
        <end position="256"/>
    </location>
</feature>
<proteinExistence type="predicted"/>
<reference evidence="3 4" key="1">
    <citation type="journal article" date="2015" name="BMC Genomics">
        <title>Insights from the genome of Ophiocordyceps polyrhachis-furcata to pathogenicity and host specificity in insect fungi.</title>
        <authorList>
            <person name="Wichadakul D."/>
            <person name="Kobmoo N."/>
            <person name="Ingsriswang S."/>
            <person name="Tangphatsornruang S."/>
            <person name="Chantasingh D."/>
            <person name="Luangsa-ard J.J."/>
            <person name="Eurwilaichitr L."/>
        </authorList>
    </citation>
    <scope>NUCLEOTIDE SEQUENCE [LARGE SCALE GENOMIC DNA]</scope>
    <source>
        <strain evidence="3 4">BCC 54312</strain>
    </source>
</reference>
<evidence type="ECO:0000256" key="1">
    <source>
        <dbReference type="SAM" id="MobiDB-lite"/>
    </source>
</evidence>
<keyword evidence="2" id="KW-0732">Signal</keyword>
<evidence type="ECO:0000256" key="2">
    <source>
        <dbReference type="SAM" id="SignalP"/>
    </source>
</evidence>
<gene>
    <name evidence="3" type="ORF">L249_4781</name>
</gene>
<name>A0A367L306_9HYPO</name>
<comment type="caution">
    <text evidence="3">The sequence shown here is derived from an EMBL/GenBank/DDBJ whole genome shotgun (WGS) entry which is preliminary data.</text>
</comment>
<protein>
    <submittedName>
        <fullName evidence="3">Uncharacterized protein</fullName>
    </submittedName>
</protein>
<dbReference type="AlphaFoldDB" id="A0A367L306"/>
<accession>A0A367L306</accession>
<feature type="compositionally biased region" description="Polar residues" evidence="1">
    <location>
        <begin position="166"/>
        <end position="193"/>
    </location>
</feature>
<dbReference type="OrthoDB" id="3836772at2759"/>
<keyword evidence="4" id="KW-1185">Reference proteome</keyword>
<dbReference type="STRING" id="1330021.A0A367L306"/>
<evidence type="ECO:0000313" key="4">
    <source>
        <dbReference type="Proteomes" id="UP000253664"/>
    </source>
</evidence>
<feature type="region of interest" description="Disordered" evidence="1">
    <location>
        <begin position="148"/>
        <end position="244"/>
    </location>
</feature>
<evidence type="ECO:0000313" key="3">
    <source>
        <dbReference type="EMBL" id="RCI08788.1"/>
    </source>
</evidence>
<organism evidence="3 4">
    <name type="scientific">Ophiocordyceps polyrhachis-furcata BCC 54312</name>
    <dbReference type="NCBI Taxonomy" id="1330021"/>
    <lineage>
        <taxon>Eukaryota</taxon>
        <taxon>Fungi</taxon>
        <taxon>Dikarya</taxon>
        <taxon>Ascomycota</taxon>
        <taxon>Pezizomycotina</taxon>
        <taxon>Sordariomycetes</taxon>
        <taxon>Hypocreomycetidae</taxon>
        <taxon>Hypocreales</taxon>
        <taxon>Ophiocordycipitaceae</taxon>
        <taxon>Ophiocordyceps</taxon>
    </lineage>
</organism>
<dbReference type="EMBL" id="LKCN02000018">
    <property type="protein sequence ID" value="RCI08788.1"/>
    <property type="molecule type" value="Genomic_DNA"/>
</dbReference>
<dbReference type="Proteomes" id="UP000253664">
    <property type="component" value="Unassembled WGS sequence"/>
</dbReference>